<feature type="domain" description="Chalcone/stilbene synthase C-terminal" evidence="4">
    <location>
        <begin position="213"/>
        <end position="345"/>
    </location>
</feature>
<name>A0A7W3LYL9_ACTNM</name>
<evidence type="ECO:0000256" key="2">
    <source>
        <dbReference type="ARBA" id="ARBA00022679"/>
    </source>
</evidence>
<dbReference type="GO" id="GO:0016747">
    <property type="term" value="F:acyltransferase activity, transferring groups other than amino-acyl groups"/>
    <property type="evidence" value="ECO:0007669"/>
    <property type="project" value="InterPro"/>
</dbReference>
<evidence type="ECO:0000313" key="6">
    <source>
        <dbReference type="EMBL" id="MBA8956764.1"/>
    </source>
</evidence>
<comment type="caution">
    <text evidence="6">The sequence shown here is derived from an EMBL/GenBank/DDBJ whole genome shotgun (WGS) entry which is preliminary data.</text>
</comment>
<dbReference type="PANTHER" id="PTHR11877:SF46">
    <property type="entry name" value="TYPE III POLYKETIDE SYNTHASE A"/>
    <property type="match status" value="1"/>
</dbReference>
<proteinExistence type="inferred from homology"/>
<dbReference type="GO" id="GO:0006633">
    <property type="term" value="P:fatty acid biosynthetic process"/>
    <property type="evidence" value="ECO:0007669"/>
    <property type="project" value="InterPro"/>
</dbReference>
<evidence type="ECO:0000313" key="7">
    <source>
        <dbReference type="Proteomes" id="UP000572680"/>
    </source>
</evidence>
<dbReference type="SUPFAM" id="SSF53901">
    <property type="entry name" value="Thiolase-like"/>
    <property type="match status" value="1"/>
</dbReference>
<dbReference type="Proteomes" id="UP000572680">
    <property type="component" value="Unassembled WGS sequence"/>
</dbReference>
<dbReference type="PIRSF" id="PIRSF000451">
    <property type="entry name" value="PKS_III"/>
    <property type="match status" value="1"/>
</dbReference>
<dbReference type="GO" id="GO:0016020">
    <property type="term" value="C:membrane"/>
    <property type="evidence" value="ECO:0007669"/>
    <property type="project" value="InterPro"/>
</dbReference>
<evidence type="ECO:0000259" key="5">
    <source>
        <dbReference type="Pfam" id="PF08392"/>
    </source>
</evidence>
<keyword evidence="2" id="KW-0808">Transferase</keyword>
<dbReference type="EMBL" id="JACJIA010000018">
    <property type="protein sequence ID" value="MBA8956764.1"/>
    <property type="molecule type" value="Genomic_DNA"/>
</dbReference>
<dbReference type="InterPro" id="IPR012328">
    <property type="entry name" value="Chalcone/stilbene_synt_C"/>
</dbReference>
<dbReference type="InterPro" id="IPR013601">
    <property type="entry name" value="FAE1_typ3_polyketide_synth"/>
</dbReference>
<dbReference type="AlphaFoldDB" id="A0A7W3LYL9"/>
<protein>
    <submittedName>
        <fullName evidence="6">Putative naringenin-chalcone synthase</fullName>
    </submittedName>
</protein>
<dbReference type="GO" id="GO:0030639">
    <property type="term" value="P:polyketide biosynthetic process"/>
    <property type="evidence" value="ECO:0007669"/>
    <property type="project" value="TreeGrafter"/>
</dbReference>
<dbReference type="InterPro" id="IPR016039">
    <property type="entry name" value="Thiolase-like"/>
</dbReference>
<accession>A0A7W3LYL9</accession>
<organism evidence="6 7">
    <name type="scientific">Actinomadura namibiensis</name>
    <dbReference type="NCBI Taxonomy" id="182080"/>
    <lineage>
        <taxon>Bacteria</taxon>
        <taxon>Bacillati</taxon>
        <taxon>Actinomycetota</taxon>
        <taxon>Actinomycetes</taxon>
        <taxon>Streptosporangiales</taxon>
        <taxon>Thermomonosporaceae</taxon>
        <taxon>Actinomadura</taxon>
    </lineage>
</organism>
<dbReference type="Gene3D" id="3.40.47.10">
    <property type="match status" value="2"/>
</dbReference>
<feature type="active site" description="Acyl-thioester intermediate" evidence="3">
    <location>
        <position position="135"/>
    </location>
</feature>
<comment type="similarity">
    <text evidence="1">Belongs to the thiolase-like superfamily. Chalcone/stilbene synthases family.</text>
</comment>
<dbReference type="Pfam" id="PF08392">
    <property type="entry name" value="FAE1_CUT1_RppA"/>
    <property type="match status" value="1"/>
</dbReference>
<dbReference type="PANTHER" id="PTHR11877">
    <property type="entry name" value="HYDROXYMETHYLGLUTARYL-COA SYNTHASE"/>
    <property type="match status" value="1"/>
</dbReference>
<feature type="domain" description="FAE" evidence="5">
    <location>
        <begin position="63"/>
        <end position="161"/>
    </location>
</feature>
<dbReference type="InterPro" id="IPR011141">
    <property type="entry name" value="Polyketide_synthase_type-III"/>
</dbReference>
<reference evidence="6 7" key="1">
    <citation type="submission" date="2020-08" db="EMBL/GenBank/DDBJ databases">
        <title>Genomic Encyclopedia of Type Strains, Phase IV (KMG-IV): sequencing the most valuable type-strain genomes for metagenomic binning, comparative biology and taxonomic classification.</title>
        <authorList>
            <person name="Goeker M."/>
        </authorList>
    </citation>
    <scope>NUCLEOTIDE SEQUENCE [LARGE SCALE GENOMIC DNA]</scope>
    <source>
        <strain evidence="6 7">DSM 44197</strain>
    </source>
</reference>
<evidence type="ECO:0000256" key="3">
    <source>
        <dbReference type="PIRSR" id="PIRSR000451-1"/>
    </source>
</evidence>
<evidence type="ECO:0000259" key="4">
    <source>
        <dbReference type="Pfam" id="PF02797"/>
    </source>
</evidence>
<sequence>MASARITSVTFVSPPQVKMDELAMFLRGDEGGGDVADIVRGSAIETKGMALNPLVEDPRTWGPARRMERGLAEARLLGRQAVGQALDRAGLRPDEVGLLVTTTTTTHSAPGLDALVHETGMRPDTEFLSLGPMGCYAAVPTLTAGRDWVRAHGRPAVLLCVDLFSPHLQPPPYDKEQAVVLTLFGDAAAAVVMRPGRDGTAGLDVLGSRLLRVPRHADDLQVHVGDRGLDIRLAPTMPDVTAAAVAEPVDALLADHGLRREDIVWWATHPGGRRIIDRVTEELGLPDESVAASRAVMREYGNTAAPAVLAVLARLQEERPLGPGEHGVAMAFGPGATVWAVLLRGA</sequence>
<gene>
    <name evidence="6" type="ORF">HNR61_008454</name>
</gene>
<dbReference type="RefSeq" id="WP_182848657.1">
    <property type="nucleotide sequence ID" value="NZ_BAAALP010000075.1"/>
</dbReference>
<keyword evidence="7" id="KW-1185">Reference proteome</keyword>
<evidence type="ECO:0000256" key="1">
    <source>
        <dbReference type="ARBA" id="ARBA00005531"/>
    </source>
</evidence>
<dbReference type="Pfam" id="PF02797">
    <property type="entry name" value="Chal_sti_synt_C"/>
    <property type="match status" value="1"/>
</dbReference>